<protein>
    <submittedName>
        <fullName evidence="1">Uncharacterized protein</fullName>
    </submittedName>
</protein>
<dbReference type="EMBL" id="MBTF01000039">
    <property type="protein sequence ID" value="OOQ56488.1"/>
    <property type="molecule type" value="Genomic_DNA"/>
</dbReference>
<dbReference type="STRING" id="1792845.BC343_18765"/>
<evidence type="ECO:0000313" key="1">
    <source>
        <dbReference type="EMBL" id="OOQ56488.1"/>
    </source>
</evidence>
<reference evidence="1 2" key="1">
    <citation type="submission" date="2016-07" db="EMBL/GenBank/DDBJ databases">
        <title>Genomic analysis of zinc-resistant bacterium Mucilaginibacter pedocola TBZ30.</title>
        <authorList>
            <person name="Huang J."/>
            <person name="Tang J."/>
        </authorList>
    </citation>
    <scope>NUCLEOTIDE SEQUENCE [LARGE SCALE GENOMIC DNA]</scope>
    <source>
        <strain evidence="1 2">TBZ30</strain>
    </source>
</reference>
<comment type="caution">
    <text evidence="1">The sequence shown here is derived from an EMBL/GenBank/DDBJ whole genome shotgun (WGS) entry which is preliminary data.</text>
</comment>
<proteinExistence type="predicted"/>
<dbReference type="RefSeq" id="WP_078351446.1">
    <property type="nucleotide sequence ID" value="NZ_MBTF01000039.1"/>
</dbReference>
<dbReference type="AlphaFoldDB" id="A0A1S9P760"/>
<name>A0A1S9P760_9SPHI</name>
<accession>A0A1S9P760</accession>
<gene>
    <name evidence="1" type="ORF">BC343_18765</name>
</gene>
<dbReference type="Proteomes" id="UP000189739">
    <property type="component" value="Unassembled WGS sequence"/>
</dbReference>
<evidence type="ECO:0000313" key="2">
    <source>
        <dbReference type="Proteomes" id="UP000189739"/>
    </source>
</evidence>
<dbReference type="OrthoDB" id="797256at2"/>
<sequence>MRSIFSKGWFRGISFLIVFFLVTCHFADRTTHPKGIDKFYLNRGDWDDFEIPLIKPYKAIQLNGFKNWSMNLEVDGVGSVDSIKQVNVVNNAIILRSIKTYYQHREPDREVWTVVIPSKKIEEEFLTHREYVAYLKKNGFTNEPRLLDIERVADYAADYDIIDWKKIK</sequence>
<organism evidence="1 2">
    <name type="scientific">Mucilaginibacter pedocola</name>
    <dbReference type="NCBI Taxonomy" id="1792845"/>
    <lineage>
        <taxon>Bacteria</taxon>
        <taxon>Pseudomonadati</taxon>
        <taxon>Bacteroidota</taxon>
        <taxon>Sphingobacteriia</taxon>
        <taxon>Sphingobacteriales</taxon>
        <taxon>Sphingobacteriaceae</taxon>
        <taxon>Mucilaginibacter</taxon>
    </lineage>
</organism>
<keyword evidence="2" id="KW-1185">Reference proteome</keyword>